<feature type="active site" description="Glycyl thioester intermediate" evidence="6">
    <location>
        <position position="2186"/>
    </location>
</feature>
<feature type="compositionally biased region" description="Polar residues" evidence="7">
    <location>
        <begin position="365"/>
        <end position="382"/>
    </location>
</feature>
<feature type="compositionally biased region" description="Low complexity" evidence="7">
    <location>
        <begin position="444"/>
        <end position="469"/>
    </location>
</feature>
<evidence type="ECO:0000256" key="5">
    <source>
        <dbReference type="ARBA" id="ARBA00022786"/>
    </source>
</evidence>
<feature type="region of interest" description="Disordered" evidence="7">
    <location>
        <begin position="195"/>
        <end position="237"/>
    </location>
</feature>
<feature type="compositionally biased region" description="Low complexity" evidence="7">
    <location>
        <begin position="220"/>
        <end position="231"/>
    </location>
</feature>
<dbReference type="PROSITE" id="PS50237">
    <property type="entry name" value="HECT"/>
    <property type="match status" value="1"/>
</dbReference>
<organism evidence="10 11">
    <name type="scientific">Dermatophagoides pteronyssinus</name>
    <name type="common">European house dust mite</name>
    <dbReference type="NCBI Taxonomy" id="6956"/>
    <lineage>
        <taxon>Eukaryota</taxon>
        <taxon>Metazoa</taxon>
        <taxon>Ecdysozoa</taxon>
        <taxon>Arthropoda</taxon>
        <taxon>Chelicerata</taxon>
        <taxon>Arachnida</taxon>
        <taxon>Acari</taxon>
        <taxon>Acariformes</taxon>
        <taxon>Sarcoptiformes</taxon>
        <taxon>Astigmata</taxon>
        <taxon>Psoroptidia</taxon>
        <taxon>Analgoidea</taxon>
        <taxon>Pyroglyphidae</taxon>
        <taxon>Dermatophagoidinae</taxon>
        <taxon>Dermatophagoides</taxon>
    </lineage>
</organism>
<feature type="region of interest" description="Disordered" evidence="7">
    <location>
        <begin position="1788"/>
        <end position="1813"/>
    </location>
</feature>
<evidence type="ECO:0000256" key="1">
    <source>
        <dbReference type="ARBA" id="ARBA00000885"/>
    </source>
</evidence>
<feature type="compositionally biased region" description="Low complexity" evidence="7">
    <location>
        <begin position="46"/>
        <end position="84"/>
    </location>
</feature>
<dbReference type="Gene3D" id="3.90.1750.10">
    <property type="entry name" value="Hect, E3 ligase catalytic domains"/>
    <property type="match status" value="1"/>
</dbReference>
<feature type="compositionally biased region" description="Polar residues" evidence="7">
    <location>
        <begin position="394"/>
        <end position="421"/>
    </location>
</feature>
<dbReference type="SUPFAM" id="SSF51045">
    <property type="entry name" value="WW domain"/>
    <property type="match status" value="2"/>
</dbReference>
<feature type="region of interest" description="Disordered" evidence="7">
    <location>
        <begin position="365"/>
        <end position="572"/>
    </location>
</feature>
<feature type="compositionally biased region" description="Polar residues" evidence="7">
    <location>
        <begin position="983"/>
        <end position="997"/>
    </location>
</feature>
<feature type="compositionally biased region" description="Low complexity" evidence="7">
    <location>
        <begin position="11"/>
        <end position="30"/>
    </location>
</feature>
<keyword evidence="4" id="KW-0808">Transferase</keyword>
<protein>
    <recommendedName>
        <fullName evidence="3">HECT-type E3 ubiquitin transferase</fullName>
        <ecNumber evidence="3">2.3.2.26</ecNumber>
    </recommendedName>
</protein>
<dbReference type="Gene3D" id="2.20.70.10">
    <property type="match status" value="2"/>
</dbReference>
<feature type="compositionally biased region" description="Low complexity" evidence="7">
    <location>
        <begin position="152"/>
        <end position="164"/>
    </location>
</feature>
<evidence type="ECO:0000256" key="4">
    <source>
        <dbReference type="ARBA" id="ARBA00022679"/>
    </source>
</evidence>
<dbReference type="Pfam" id="PF00632">
    <property type="entry name" value="HECT"/>
    <property type="match status" value="1"/>
</dbReference>
<dbReference type="CDD" id="cd00201">
    <property type="entry name" value="WW"/>
    <property type="match status" value="2"/>
</dbReference>
<dbReference type="EC" id="2.3.2.26" evidence="3"/>
<dbReference type="InterPro" id="IPR036020">
    <property type="entry name" value="WW_dom_sf"/>
</dbReference>
<feature type="compositionally biased region" description="Low complexity" evidence="7">
    <location>
        <begin position="94"/>
        <end position="113"/>
    </location>
</feature>
<dbReference type="PANTHER" id="PTHR11254">
    <property type="entry name" value="HECT DOMAIN UBIQUITIN-PROTEIN LIGASE"/>
    <property type="match status" value="1"/>
</dbReference>
<dbReference type="SMART" id="SM00119">
    <property type="entry name" value="HECTc"/>
    <property type="match status" value="1"/>
</dbReference>
<feature type="compositionally biased region" description="Polar residues" evidence="7">
    <location>
        <begin position="1465"/>
        <end position="1484"/>
    </location>
</feature>
<feature type="compositionally biased region" description="Polar residues" evidence="7">
    <location>
        <begin position="197"/>
        <end position="206"/>
    </location>
</feature>
<evidence type="ECO:0000256" key="7">
    <source>
        <dbReference type="SAM" id="MobiDB-lite"/>
    </source>
</evidence>
<dbReference type="PROSITE" id="PS50020">
    <property type="entry name" value="WW_DOMAIN_2"/>
    <property type="match status" value="2"/>
</dbReference>
<sequence length="2218" mass="245881">MHNLFKKKKSTNQSSNSSSSASSSSSTTTNHYNYYGHHRGSFKGNSISTSSSTSIGPFGQLNSNRSSSISGSSGSTTRTTNLNNHSINSHFVKNNTATTTTSTTTIGGNRNNNIGLSGPMNIFSSQLLTSPGTSSSSSLPVDNNNSKRRQSDTTTNSTNNVDDNFGQHCQYTSAVFESLIDGSNHNHLQKNLKSYHNKTSNSSNFKSYLKHGDHDHHHNQLPQQLSTSPQSHNHNHEAIGKNSIHHYHHHHGQMILTNSNFIQATTSTNTSSSTTMISGSPCQTYTPPIMINRIIPVRPAPPPPLPPKQQTQLIIGDNQRIGGPIHSFQRPSMIDNNPQDYDHLINNGHSTNIFECLVPNKQPILNGQQQSSSLPTSVNQQQQHKHQHRPLERTNASNGSANIIEQSLPITENCSPRSSPTIHRRSTEINDENSNTEIISEYRSNNNETDSSTSSSSPPTPPLRTTWTNQQSMTHNKNSLETSNDCVIESAINNDNHNNNNDNNVCSDDRMTSSSINQQNNDDSNPITSTIHGHIIGNDFEHPSTSRAPTNNNIHMDITTTTPDKDSSSGTIDTNTNRFSGCLGVSILSSSSSLSSNAASPENLIIHNTDRQFESSINDDDNHHSNSLAIDNDDNQTVTLMLNSNQPLNSSMRTDGRSINHRKHIAYHQRQPDRRYARQITDEEIRNANNLLKQSTTSNDINVDGDRLTGSSSDDNNISLNNSNGANVQSECDTNNNNNNHGESLSSSSSSSTSLSCNSALSNLITQFESVLNKTTPIQTESVIESIVSESSNDQTIIATNSQNQSSTQINNNVCDRQLEPYVNEICPNEAMELEQLEHRRSPNNNNNNNNTSSTNYYHRNLDDIAEACDDVDVDDEDDDDDDTSAMMQNCGEDYSDDLASRNYLTAVRENHHNPSNQQNSSSSNISRSNDDSDSDIDRDDDDVHQDDNDEENDADTEIESDADDDDEEEEDDDDDDGEDESVMNQIQQSSSSSTAGQHRRLERVGVTSSTSNPSTIDECDNISTTIEQNTNSIEDQSTTSLNNDSTMMTTNSKQSIDNDNNPQLTKQQQRRNNINNSMHHRRSQTVVLDGLSQHSNSSRPRSMNIGGGQGNHLPNVRSATITRLPSLPERTFRYSRVETDEPLPPNWEARRDAHGRIFYIDHEKRTTTWIRPIYHPNTTNNQQRNSGQINQLIQQPSSSGASHPLTNITTAATSSSASNVVTELEQPLSLAAIIPAVSTANSTISNQSFGSVIIDPQSNNSSVNPQFPHDPSSRSAISMHYITNAEHIHRQQLDRRYQSIRRSIGGNGTSSSRHRSGGDFPTSSTGTNSTSQRNYLKQPLFSAQQQQQRFPSSNTSAAIGFSNTVAGTATSGNALNIQSGNDIIQDMSKTFSISNPTFTYQFSDSDLIDSPSTINCSQGSGVLSLTQAYFTGGQSSSNGAQSCNQQSSIILASSPSATAGIAQPDSTIGSSATNIQQSQQQELTSTPPPPPPSSSSTTNRILDVPALRFLLRSDFFNVLHLNDDALRQYNESSTLKPMVTKIRREGQKSPPSTESFQRYQHNRDLVSLINKFASTDKPLPRGWESKRDRSNKMFFIDHTTRSTTYIDPRLPLDLPEVNPHAVSMAPIRRRTGNRPGTNSPAAAGIHPQVDMMIAAGMSPIPPPRPHLSANNNSAGTMNGTCNGSASTSMLIPGLNIPAHLSEQSLATYEASVPTSYNDKVVAFLQQPNIWDILSERKPSIKSNSSLRDRIQTIRTEGVDALRRFTNDLDLIMLLSLFESEIMSYVPPSSSSSSSTSNNNRTTNPPSSSGFSLISITAPTTRIAGSHGPYKRDFETKLRHFYRKLEKNGYGQGPSKLKLIVRRDHLLEDAFNKIMSISTKKELQKSRLYISFTGEEGLDYGGPSREFFFLLSRELFNPYYSLFEYSANDQYTVQISPMSAFVDDYQEWFRFAGRVLGLALIHQYLLDVFFTRPFYKSLLKSECDLSDLEYLDAGFHQSLMWFKENDITEMQDTLSLTFSVTEEIAGKVVEKELKPAGKNILVTERNKKEYIERMVRWRVERGVSQQSQSLLKGFNEVIEPRMIAAFDARELELVIAGTAEIDVNDWRKNTEYRSGYHDGHPVIQWFWAAIEHRFDNEQRLRLLQFVTGTSSIPYEGFAALRGSNGPRKFCIEKLGKPTSLPRAHTCFNRLDLPPYTSFESLYEKLLLAVEESSTFGIE</sequence>
<feature type="compositionally biased region" description="Low complexity" evidence="7">
    <location>
        <begin position="711"/>
        <end position="724"/>
    </location>
</feature>
<feature type="compositionally biased region" description="Polar residues" evidence="7">
    <location>
        <begin position="545"/>
        <end position="572"/>
    </location>
</feature>
<feature type="region of interest" description="Disordered" evidence="7">
    <location>
        <begin position="688"/>
        <end position="753"/>
    </location>
</feature>
<dbReference type="Pfam" id="PF00397">
    <property type="entry name" value="WW"/>
    <property type="match status" value="1"/>
</dbReference>
<feature type="compositionally biased region" description="Low complexity" evidence="7">
    <location>
        <begin position="914"/>
        <end position="928"/>
    </location>
</feature>
<feature type="compositionally biased region" description="Polar residues" evidence="7">
    <location>
        <begin position="470"/>
        <end position="485"/>
    </location>
</feature>
<feature type="region of interest" description="Disordered" evidence="7">
    <location>
        <begin position="125"/>
        <end position="164"/>
    </location>
</feature>
<keyword evidence="5 6" id="KW-0833">Ubl conjugation pathway</keyword>
<feature type="compositionally biased region" description="Polar residues" evidence="7">
    <location>
        <begin position="725"/>
        <end position="734"/>
    </location>
</feature>
<dbReference type="Proteomes" id="UP000887458">
    <property type="component" value="Unassembled WGS sequence"/>
</dbReference>
<feature type="region of interest" description="Disordered" evidence="7">
    <location>
        <begin position="1303"/>
        <end position="1333"/>
    </location>
</feature>
<feature type="domain" description="WW" evidence="8">
    <location>
        <begin position="1142"/>
        <end position="1175"/>
    </location>
</feature>
<keyword evidence="11" id="KW-1185">Reference proteome</keyword>
<dbReference type="Gene3D" id="3.30.2160.10">
    <property type="entry name" value="Hect, E3 ligase catalytic domain"/>
    <property type="match status" value="1"/>
</dbReference>
<feature type="region of interest" description="Disordered" evidence="7">
    <location>
        <begin position="1461"/>
        <end position="1500"/>
    </location>
</feature>
<feature type="region of interest" description="Disordered" evidence="7">
    <location>
        <begin position="45"/>
        <end position="113"/>
    </location>
</feature>
<feature type="region of interest" description="Disordered" evidence="7">
    <location>
        <begin position="1"/>
        <end position="32"/>
    </location>
</feature>
<feature type="compositionally biased region" description="Polar residues" evidence="7">
    <location>
        <begin position="1093"/>
        <end position="1102"/>
    </location>
</feature>
<evidence type="ECO:0000256" key="6">
    <source>
        <dbReference type="PROSITE-ProRule" id="PRU00104"/>
    </source>
</evidence>
<evidence type="ECO:0000313" key="10">
    <source>
        <dbReference type="EMBL" id="KAH9422691.1"/>
    </source>
</evidence>
<comment type="catalytic activity">
    <reaction evidence="1">
        <text>S-ubiquitinyl-[E2 ubiquitin-conjugating enzyme]-L-cysteine + [acceptor protein]-L-lysine = [E2 ubiquitin-conjugating enzyme]-L-cysteine + N(6)-ubiquitinyl-[acceptor protein]-L-lysine.</text>
        <dbReference type="EC" id="2.3.2.26"/>
    </reaction>
</comment>
<feature type="compositionally biased region" description="Low complexity" evidence="7">
    <location>
        <begin position="513"/>
        <end position="525"/>
    </location>
</feature>
<feature type="compositionally biased region" description="Polar residues" evidence="7">
    <location>
        <begin position="688"/>
        <end position="701"/>
    </location>
</feature>
<dbReference type="InterPro" id="IPR035983">
    <property type="entry name" value="Hect_E3_ubiquitin_ligase"/>
</dbReference>
<evidence type="ECO:0000256" key="2">
    <source>
        <dbReference type="ARBA" id="ARBA00004906"/>
    </source>
</evidence>
<dbReference type="SUPFAM" id="SSF56204">
    <property type="entry name" value="Hect, E3 ligase catalytic domain"/>
    <property type="match status" value="1"/>
</dbReference>
<dbReference type="Gene3D" id="3.30.2410.10">
    <property type="entry name" value="Hect, E3 ligase catalytic domain"/>
    <property type="match status" value="1"/>
</dbReference>
<feature type="region of interest" description="Disordered" evidence="7">
    <location>
        <begin position="872"/>
        <end position="896"/>
    </location>
</feature>
<dbReference type="Pfam" id="PF18436">
    <property type="entry name" value="HECW1_helix"/>
    <property type="match status" value="1"/>
</dbReference>
<proteinExistence type="predicted"/>
<evidence type="ECO:0000259" key="8">
    <source>
        <dbReference type="PROSITE" id="PS50020"/>
    </source>
</evidence>
<feature type="compositionally biased region" description="Low complexity" evidence="7">
    <location>
        <begin position="735"/>
        <end position="753"/>
    </location>
</feature>
<feature type="compositionally biased region" description="Polar residues" evidence="7">
    <location>
        <begin position="1322"/>
        <end position="1333"/>
    </location>
</feature>
<feature type="compositionally biased region" description="Acidic residues" evidence="7">
    <location>
        <begin position="932"/>
        <end position="982"/>
    </location>
</feature>
<feature type="domain" description="WW" evidence="8">
    <location>
        <begin position="1578"/>
        <end position="1611"/>
    </location>
</feature>
<dbReference type="PANTHER" id="PTHR11254:SF320">
    <property type="entry name" value="HECT-TYPE E3 UBIQUITIN TRANSFERASE"/>
    <property type="match status" value="1"/>
</dbReference>
<dbReference type="InterPro" id="IPR000569">
    <property type="entry name" value="HECT_dom"/>
</dbReference>
<feature type="compositionally biased region" description="Low complexity" evidence="7">
    <location>
        <begin position="125"/>
        <end position="140"/>
    </location>
</feature>
<feature type="compositionally biased region" description="Low complexity" evidence="7">
    <location>
        <begin position="1788"/>
        <end position="1809"/>
    </location>
</feature>
<dbReference type="InterPro" id="IPR050409">
    <property type="entry name" value="E3_ubiq-protein_ligase"/>
</dbReference>
<dbReference type="SMART" id="SM00456">
    <property type="entry name" value="WW"/>
    <property type="match status" value="2"/>
</dbReference>
<evidence type="ECO:0000313" key="11">
    <source>
        <dbReference type="Proteomes" id="UP000887458"/>
    </source>
</evidence>
<accession>A0ABQ8JJC0</accession>
<dbReference type="InterPro" id="IPR040524">
    <property type="entry name" value="HECW1_helix"/>
</dbReference>
<reference evidence="10 11" key="2">
    <citation type="journal article" date="2022" name="Mol. Biol. Evol.">
        <title>Comparative Genomics Reveals Insights into the Divergent Evolution of Astigmatic Mites and Household Pest Adaptations.</title>
        <authorList>
            <person name="Xiong Q."/>
            <person name="Wan A.T."/>
            <person name="Liu X."/>
            <person name="Fung C.S."/>
            <person name="Xiao X."/>
            <person name="Malainual N."/>
            <person name="Hou J."/>
            <person name="Wang L."/>
            <person name="Wang M."/>
            <person name="Yang K.Y."/>
            <person name="Cui Y."/>
            <person name="Leung E.L."/>
            <person name="Nong W."/>
            <person name="Shin S.K."/>
            <person name="Au S.W."/>
            <person name="Jeong K.Y."/>
            <person name="Chew F.T."/>
            <person name="Hui J.H."/>
            <person name="Leung T.F."/>
            <person name="Tungtrongchitr A."/>
            <person name="Zhong N."/>
            <person name="Liu Z."/>
            <person name="Tsui S.K."/>
        </authorList>
    </citation>
    <scope>NUCLEOTIDE SEQUENCE [LARGE SCALE GENOMIC DNA]</scope>
    <source>
        <strain evidence="10">Derp</strain>
    </source>
</reference>
<feature type="compositionally biased region" description="Basic residues" evidence="7">
    <location>
        <begin position="1"/>
        <end position="10"/>
    </location>
</feature>
<dbReference type="EMBL" id="NJHN03000036">
    <property type="protein sequence ID" value="KAH9422691.1"/>
    <property type="molecule type" value="Genomic_DNA"/>
</dbReference>
<dbReference type="PROSITE" id="PS01159">
    <property type="entry name" value="WW_DOMAIN_1"/>
    <property type="match status" value="2"/>
</dbReference>
<comment type="pathway">
    <text evidence="2">Protein modification; protein ubiquitination.</text>
</comment>
<evidence type="ECO:0000256" key="3">
    <source>
        <dbReference type="ARBA" id="ARBA00012485"/>
    </source>
</evidence>
<dbReference type="InterPro" id="IPR001202">
    <property type="entry name" value="WW_dom"/>
</dbReference>
<evidence type="ECO:0000259" key="9">
    <source>
        <dbReference type="PROSITE" id="PS50237"/>
    </source>
</evidence>
<gene>
    <name evidence="10" type="primary">HECW1</name>
    <name evidence="10" type="ORF">DERP_003368</name>
</gene>
<comment type="caution">
    <text evidence="10">The sequence shown here is derived from an EMBL/GenBank/DDBJ whole genome shotgun (WGS) entry which is preliminary data.</text>
</comment>
<feature type="compositionally biased region" description="Acidic residues" evidence="7">
    <location>
        <begin position="872"/>
        <end position="884"/>
    </location>
</feature>
<name>A0ABQ8JJC0_DERPT</name>
<feature type="domain" description="HECT" evidence="9">
    <location>
        <begin position="1879"/>
        <end position="2218"/>
    </location>
</feature>
<feature type="compositionally biased region" description="Polar residues" evidence="7">
    <location>
        <begin position="1007"/>
        <end position="1070"/>
    </location>
</feature>
<feature type="region of interest" description="Disordered" evidence="7">
    <location>
        <begin position="912"/>
        <end position="1070"/>
    </location>
</feature>
<reference evidence="10 11" key="1">
    <citation type="journal article" date="2018" name="J. Allergy Clin. Immunol.">
        <title>High-quality assembly of Dermatophagoides pteronyssinus genome and transcriptome reveals a wide range of novel allergens.</title>
        <authorList>
            <person name="Liu X.Y."/>
            <person name="Yang K.Y."/>
            <person name="Wang M.Q."/>
            <person name="Kwok J.S."/>
            <person name="Zeng X."/>
            <person name="Yang Z."/>
            <person name="Xiao X.J."/>
            <person name="Lau C.P."/>
            <person name="Li Y."/>
            <person name="Huang Z.M."/>
            <person name="Ba J.G."/>
            <person name="Yim A.K."/>
            <person name="Ouyang C.Y."/>
            <person name="Ngai S.M."/>
            <person name="Chan T.F."/>
            <person name="Leung E.L."/>
            <person name="Liu L."/>
            <person name="Liu Z.G."/>
            <person name="Tsui S.K."/>
        </authorList>
    </citation>
    <scope>NUCLEOTIDE SEQUENCE [LARGE SCALE GENOMIC DNA]</scope>
    <source>
        <strain evidence="10">Derp</strain>
    </source>
</reference>
<feature type="compositionally biased region" description="Low complexity" evidence="7">
    <location>
        <begin position="493"/>
        <end position="504"/>
    </location>
</feature>
<feature type="region of interest" description="Disordered" evidence="7">
    <location>
        <begin position="1092"/>
        <end position="1116"/>
    </location>
</feature>
<dbReference type="CDD" id="cd00078">
    <property type="entry name" value="HECTc"/>
    <property type="match status" value="1"/>
</dbReference>